<sequence>MEIGLVFEGYNNFALTSNKVLFEIASNYQFALESYGCFSQASQHDFVCGGRN</sequence>
<reference evidence="1 2" key="1">
    <citation type="journal article" date="2015" name="Genome Announc.">
        <title>Genome Sequence of Mushroom Soft-Rot Pathogen Janthinobacterium agaricidamnosum.</title>
        <authorList>
            <person name="Graupner K."/>
            <person name="Lackner G."/>
            <person name="Hertweck C."/>
        </authorList>
    </citation>
    <scope>NUCLEOTIDE SEQUENCE [LARGE SCALE GENOMIC DNA]</scope>
    <source>
        <strain evidence="2">NBRC 102515 / DSM 9628</strain>
    </source>
</reference>
<proteinExistence type="predicted"/>
<dbReference type="KEGG" id="jag:GJA_5468"/>
<accession>W0VB85</accession>
<dbReference type="AlphaFoldDB" id="W0VB85"/>
<evidence type="ECO:0000313" key="2">
    <source>
        <dbReference type="Proteomes" id="UP000027604"/>
    </source>
</evidence>
<protein>
    <submittedName>
        <fullName evidence="1">Uncharacterized protein</fullName>
    </submittedName>
</protein>
<dbReference type="HOGENOM" id="CLU_3080726_0_0_4"/>
<evidence type="ECO:0000313" key="1">
    <source>
        <dbReference type="EMBL" id="CDG86064.1"/>
    </source>
</evidence>
<dbReference type="STRING" id="1349767.GJA_5468"/>
<dbReference type="Proteomes" id="UP000027604">
    <property type="component" value="Chromosome I"/>
</dbReference>
<organism evidence="1 2">
    <name type="scientific">Janthinobacterium agaricidamnosum NBRC 102515 = DSM 9628</name>
    <dbReference type="NCBI Taxonomy" id="1349767"/>
    <lineage>
        <taxon>Bacteria</taxon>
        <taxon>Pseudomonadati</taxon>
        <taxon>Pseudomonadota</taxon>
        <taxon>Betaproteobacteria</taxon>
        <taxon>Burkholderiales</taxon>
        <taxon>Oxalobacteraceae</taxon>
        <taxon>Janthinobacterium</taxon>
    </lineage>
</organism>
<keyword evidence="2" id="KW-1185">Reference proteome</keyword>
<name>W0VB85_9BURK</name>
<dbReference type="EMBL" id="HG322949">
    <property type="protein sequence ID" value="CDG86064.1"/>
    <property type="molecule type" value="Genomic_DNA"/>
</dbReference>
<gene>
    <name evidence="1" type="ORF">GJA_5468</name>
</gene>